<proteinExistence type="inferred from homology"/>
<evidence type="ECO:0000256" key="6">
    <source>
        <dbReference type="ARBA" id="ARBA00008480"/>
    </source>
</evidence>
<comment type="catalytic activity">
    <reaction evidence="1 14">
        <text>4-CDP-2-C-methyl-D-erythritol 2-phosphate = 2-C-methyl-D-erythritol 2,4-cyclic diphosphate + CMP</text>
        <dbReference type="Rhea" id="RHEA:23864"/>
        <dbReference type="ChEBI" id="CHEBI:57919"/>
        <dbReference type="ChEBI" id="CHEBI:58483"/>
        <dbReference type="ChEBI" id="CHEBI:60377"/>
        <dbReference type="EC" id="4.6.1.12"/>
    </reaction>
</comment>
<evidence type="ECO:0000256" key="1">
    <source>
        <dbReference type="ARBA" id="ARBA00000200"/>
    </source>
</evidence>
<evidence type="ECO:0000256" key="2">
    <source>
        <dbReference type="ARBA" id="ARBA00001282"/>
    </source>
</evidence>
<keyword evidence="8 14" id="KW-0808">Transferase</keyword>
<feature type="site" description="Transition state stabilizer" evidence="14">
    <location>
        <position position="15"/>
    </location>
</feature>
<name>A0A9D1L8R3_9FIRM</name>
<evidence type="ECO:0000256" key="13">
    <source>
        <dbReference type="ARBA" id="ARBA00023268"/>
    </source>
</evidence>
<feature type="domain" description="2-C-methyl-D-erythritol 2,4-cyclodiphosphate synthase" evidence="15">
    <location>
        <begin position="212"/>
        <end position="364"/>
    </location>
</feature>
<dbReference type="HAMAP" id="MF_01520">
    <property type="entry name" value="IspDF"/>
    <property type="match status" value="1"/>
</dbReference>
<keyword evidence="10 14" id="KW-0479">Metal-binding</keyword>
<dbReference type="HAMAP" id="MF_00108">
    <property type="entry name" value="IspD"/>
    <property type="match status" value="1"/>
</dbReference>
<evidence type="ECO:0000256" key="3">
    <source>
        <dbReference type="ARBA" id="ARBA00001968"/>
    </source>
</evidence>
<dbReference type="InterPro" id="IPR029044">
    <property type="entry name" value="Nucleotide-diphossugar_trans"/>
</dbReference>
<dbReference type="Pfam" id="PF02542">
    <property type="entry name" value="YgbB"/>
    <property type="match status" value="1"/>
</dbReference>
<dbReference type="Gene3D" id="3.90.550.10">
    <property type="entry name" value="Spore Coat Polysaccharide Biosynthesis Protein SpsA, Chain A"/>
    <property type="match status" value="1"/>
</dbReference>
<comment type="similarity">
    <text evidence="14">In the C-terminal section; belongs to the IspF family.</text>
</comment>
<dbReference type="CDD" id="cd00554">
    <property type="entry name" value="MECDP_synthase"/>
    <property type="match status" value="1"/>
</dbReference>
<dbReference type="Pfam" id="PF01128">
    <property type="entry name" value="IspD"/>
    <property type="match status" value="1"/>
</dbReference>
<comment type="function">
    <text evidence="14">Bifunctional enzyme that catalyzes the formation of 4-diphosphocytidyl-2-C-methyl-D-erythritol from CTP and 2-C-methyl-D-erythritol 4-phosphate (MEP) (IspD), and catalyzes the conversion of 4-diphosphocytidyl-2-C-methyl-D-erythritol 2-phosphate (CDP-ME2P) to 2-C-methyl-D-erythritol 2,4-cyclodiphosphate (ME-CPP) with a corresponding release of cytidine 5-monophosphate (CMP) (IspF).</text>
</comment>
<dbReference type="NCBIfam" id="TIGR00453">
    <property type="entry name" value="ispD"/>
    <property type="match status" value="1"/>
</dbReference>
<evidence type="ECO:0000259" key="15">
    <source>
        <dbReference type="Pfam" id="PF02542"/>
    </source>
</evidence>
<feature type="binding site" evidence="14">
    <location>
        <position position="220"/>
    </location>
    <ligand>
        <name>a divalent metal cation</name>
        <dbReference type="ChEBI" id="CHEBI:60240"/>
    </ligand>
</feature>
<dbReference type="Proteomes" id="UP000824091">
    <property type="component" value="Unassembled WGS sequence"/>
</dbReference>
<dbReference type="GO" id="GO:0050518">
    <property type="term" value="F:2-C-methyl-D-erythritol 4-phosphate cytidylyltransferase activity"/>
    <property type="evidence" value="ECO:0007669"/>
    <property type="project" value="UniProtKB-UniRule"/>
</dbReference>
<feature type="binding site" evidence="14">
    <location>
        <begin position="218"/>
        <end position="220"/>
    </location>
    <ligand>
        <name>4-CDP-2-C-methyl-D-erythritol 2-phosphate</name>
        <dbReference type="ChEBI" id="CHEBI:57919"/>
    </ligand>
</feature>
<dbReference type="PANTHER" id="PTHR43181">
    <property type="entry name" value="2-C-METHYL-D-ERYTHRITOL 2,4-CYCLODIPHOSPHATE SYNTHASE, CHLOROPLASTIC"/>
    <property type="match status" value="1"/>
</dbReference>
<dbReference type="PROSITE" id="PS01295">
    <property type="entry name" value="ISPD"/>
    <property type="match status" value="1"/>
</dbReference>
<evidence type="ECO:0000256" key="4">
    <source>
        <dbReference type="ARBA" id="ARBA00004709"/>
    </source>
</evidence>
<feature type="binding site" evidence="14">
    <location>
        <position position="352"/>
    </location>
    <ligand>
        <name>4-CDP-2-C-methyl-D-erythritol 2-phosphate</name>
        <dbReference type="ChEBI" id="CHEBI:57919"/>
    </ligand>
</feature>
<keyword evidence="9 14" id="KW-0548">Nucleotidyltransferase</keyword>
<dbReference type="Gene3D" id="3.30.1330.50">
    <property type="entry name" value="2-C-methyl-D-erythritol 2,4-cyclodiphosphate synthase"/>
    <property type="match status" value="1"/>
</dbReference>
<feature type="binding site" evidence="14">
    <location>
        <position position="349"/>
    </location>
    <ligand>
        <name>4-CDP-2-C-methyl-D-erythritol 2-phosphate</name>
        <dbReference type="ChEBI" id="CHEBI:57919"/>
    </ligand>
</feature>
<evidence type="ECO:0000256" key="7">
    <source>
        <dbReference type="ARBA" id="ARBA00009789"/>
    </source>
</evidence>
<dbReference type="InterPro" id="IPR036571">
    <property type="entry name" value="MECDP_synthase_sf"/>
</dbReference>
<comment type="pathway">
    <text evidence="4 14">Isoprenoid biosynthesis; isopentenyl diphosphate biosynthesis via DXP pathway; isopentenyl diphosphate from 1-deoxy-D-xylulose 5-phosphate: step 4/6.</text>
</comment>
<comment type="caution">
    <text evidence="14">Lacks conserved residue(s) required for the propagation of feature annotation.</text>
</comment>
<feature type="site" description="Transition state stabilizer" evidence="14">
    <location>
        <position position="343"/>
    </location>
</feature>
<evidence type="ECO:0000256" key="5">
    <source>
        <dbReference type="ARBA" id="ARBA00004787"/>
    </source>
</evidence>
<comment type="cofactor">
    <cofactor evidence="3 14">
        <name>a divalent metal cation</name>
        <dbReference type="ChEBI" id="CHEBI:60240"/>
    </cofactor>
</comment>
<dbReference type="InterPro" id="IPR020555">
    <property type="entry name" value="MECDP_synthase_CS"/>
</dbReference>
<dbReference type="FunFam" id="3.90.550.10:FF:000003">
    <property type="entry name" value="2-C-methyl-D-erythritol 4-phosphate cytidylyltransferase"/>
    <property type="match status" value="1"/>
</dbReference>
<comment type="pathway">
    <text evidence="5 14">Isoprenoid biosynthesis; isopentenyl diphosphate biosynthesis via DXP pathway; isopentenyl diphosphate from 1-deoxy-D-xylulose 5-phosphate: step 2/6.</text>
</comment>
<feature type="binding site" evidence="14">
    <location>
        <begin position="342"/>
        <end position="345"/>
    </location>
    <ligand>
        <name>4-CDP-2-C-methyl-D-erythritol 2-phosphate</name>
        <dbReference type="ChEBI" id="CHEBI:57919"/>
    </ligand>
</feature>
<evidence type="ECO:0000256" key="12">
    <source>
        <dbReference type="ARBA" id="ARBA00023239"/>
    </source>
</evidence>
<evidence type="ECO:0000256" key="11">
    <source>
        <dbReference type="ARBA" id="ARBA00023229"/>
    </source>
</evidence>
<keyword evidence="12 14" id="KW-0456">Lyase</keyword>
<dbReference type="HAMAP" id="MF_00107">
    <property type="entry name" value="IspF"/>
    <property type="match status" value="1"/>
</dbReference>
<feature type="site" description="Transition state stabilizer" evidence="14">
    <location>
        <position position="244"/>
    </location>
</feature>
<dbReference type="GO" id="GO:0019288">
    <property type="term" value="P:isopentenyl diphosphate biosynthetic process, methylerythritol 4-phosphate pathway"/>
    <property type="evidence" value="ECO:0007669"/>
    <property type="project" value="UniProtKB-UniRule"/>
</dbReference>
<dbReference type="InterPro" id="IPR001228">
    <property type="entry name" value="IspD"/>
</dbReference>
<dbReference type="AlphaFoldDB" id="A0A9D1L8R3"/>
<evidence type="ECO:0000256" key="9">
    <source>
        <dbReference type="ARBA" id="ARBA00022695"/>
    </source>
</evidence>
<dbReference type="FunFam" id="3.30.1330.50:FF:000001">
    <property type="entry name" value="2-C-methyl-D-erythritol 2,4-cyclodiphosphate synthase"/>
    <property type="match status" value="1"/>
</dbReference>
<dbReference type="InterPro" id="IPR018294">
    <property type="entry name" value="ISPD_synthase_CS"/>
</dbReference>
<dbReference type="CDD" id="cd02516">
    <property type="entry name" value="CDP-ME_synthetase"/>
    <property type="match status" value="1"/>
</dbReference>
<dbReference type="InterPro" id="IPR034683">
    <property type="entry name" value="IspD/TarI"/>
</dbReference>
<dbReference type="GO" id="GO:0046872">
    <property type="term" value="F:metal ion binding"/>
    <property type="evidence" value="ECO:0007669"/>
    <property type="project" value="UniProtKB-KW"/>
</dbReference>
<dbReference type="InterPro" id="IPR026596">
    <property type="entry name" value="IspD/F"/>
</dbReference>
<evidence type="ECO:0000313" key="17">
    <source>
        <dbReference type="Proteomes" id="UP000824091"/>
    </source>
</evidence>
<organism evidence="16 17">
    <name type="scientific">Candidatus Fimisoma avicola</name>
    <dbReference type="NCBI Taxonomy" id="2840826"/>
    <lineage>
        <taxon>Bacteria</taxon>
        <taxon>Bacillati</taxon>
        <taxon>Bacillota</taxon>
        <taxon>Clostridia</taxon>
        <taxon>Eubacteriales</taxon>
        <taxon>Candidatus Fimisoma</taxon>
    </lineage>
</organism>
<feature type="region of interest" description="2-C-methyl-D-erythritol 4-phosphate cytidylyltransferase" evidence="14">
    <location>
        <begin position="1"/>
        <end position="211"/>
    </location>
</feature>
<dbReference type="GO" id="GO:0016114">
    <property type="term" value="P:terpenoid biosynthetic process"/>
    <property type="evidence" value="ECO:0007669"/>
    <property type="project" value="InterPro"/>
</dbReference>
<dbReference type="SUPFAM" id="SSF53448">
    <property type="entry name" value="Nucleotide-diphospho-sugar transferases"/>
    <property type="match status" value="1"/>
</dbReference>
<feature type="site" description="Positions MEP for the nucleophilic attack" evidence="14">
    <location>
        <position position="144"/>
    </location>
</feature>
<evidence type="ECO:0000313" key="16">
    <source>
        <dbReference type="EMBL" id="HIU28325.1"/>
    </source>
</evidence>
<dbReference type="EMBL" id="DVMO01000123">
    <property type="protein sequence ID" value="HIU28325.1"/>
    <property type="molecule type" value="Genomic_DNA"/>
</dbReference>
<dbReference type="PROSITE" id="PS01350">
    <property type="entry name" value="ISPF"/>
    <property type="match status" value="1"/>
</dbReference>
<sequence>MAAGTGSRMGAAVPKQFLKIKGRTVLERAVLPFENNCFVDDILVVCGQDFVPLCKRLCSAFSKVRAIITGGEQRQDSVRNAINALEIGADGYVLIHDGARPFVTDEIICRVLAGAADTGAAVCAVPVKDTVRRITEEGSTTLDRSQLCNVQTPQGFKAAVIRDAFAAADSEGFVGTDDAGLAERAGYHVTLVKGSYDNIKITTREDMPVETRIGSGFDVHKMTDGRKMILCGVDIPFEKGLLGHSDADVALHALMDAMLGAAALGDIGSHFPDTDDTYKGISSMELLRQTAAIIDEAGYRLANADVTIIAQRPKIAPYIREMRENIAEALGVDIENISVKATTTEKLGFTGREEGIAAQAVCLLNSK</sequence>
<dbReference type="EC" id="4.6.1.12" evidence="14"/>
<dbReference type="InterPro" id="IPR003526">
    <property type="entry name" value="MECDP_synthase"/>
</dbReference>
<feature type="site" description="Transition state stabilizer" evidence="14">
    <location>
        <position position="8"/>
    </location>
</feature>
<comment type="caution">
    <text evidence="16">The sequence shown here is derived from an EMBL/GenBank/DDBJ whole genome shotgun (WGS) entry which is preliminary data.</text>
</comment>
<feature type="binding site" evidence="14">
    <location>
        <position position="252"/>
    </location>
    <ligand>
        <name>a divalent metal cation</name>
        <dbReference type="ChEBI" id="CHEBI:60240"/>
    </ligand>
</feature>
<comment type="similarity">
    <text evidence="6">Belongs to the IspF family.</text>
</comment>
<comment type="catalytic activity">
    <reaction evidence="2 14">
        <text>2-C-methyl-D-erythritol 4-phosphate + CTP + H(+) = 4-CDP-2-C-methyl-D-erythritol + diphosphate</text>
        <dbReference type="Rhea" id="RHEA:13429"/>
        <dbReference type="ChEBI" id="CHEBI:15378"/>
        <dbReference type="ChEBI" id="CHEBI:33019"/>
        <dbReference type="ChEBI" id="CHEBI:37563"/>
        <dbReference type="ChEBI" id="CHEBI:57823"/>
        <dbReference type="ChEBI" id="CHEBI:58262"/>
        <dbReference type="EC" id="2.7.7.60"/>
    </reaction>
</comment>
<gene>
    <name evidence="14" type="primary">ispDF</name>
    <name evidence="16" type="ORF">IAD16_08100</name>
</gene>
<reference evidence="16" key="1">
    <citation type="submission" date="2020-10" db="EMBL/GenBank/DDBJ databases">
        <authorList>
            <person name="Gilroy R."/>
        </authorList>
    </citation>
    <scope>NUCLEOTIDE SEQUENCE</scope>
    <source>
        <strain evidence="16">11300</strain>
    </source>
</reference>
<feature type="site" description="Positions MEP for the nucleophilic attack" evidence="14">
    <location>
        <position position="200"/>
    </location>
</feature>
<evidence type="ECO:0000256" key="8">
    <source>
        <dbReference type="ARBA" id="ARBA00022679"/>
    </source>
</evidence>
<feature type="binding site" evidence="14">
    <location>
        <begin position="271"/>
        <end position="275"/>
    </location>
    <ligand>
        <name>4-CDP-2-C-methyl-D-erythritol 2-phosphate</name>
        <dbReference type="ChEBI" id="CHEBI:57919"/>
    </ligand>
</feature>
<feature type="binding site" evidence="14">
    <location>
        <position position="218"/>
    </location>
    <ligand>
        <name>a divalent metal cation</name>
        <dbReference type="ChEBI" id="CHEBI:60240"/>
    </ligand>
</feature>
<protein>
    <recommendedName>
        <fullName evidence="14">Bifunctional enzyme IspD/IspF</fullName>
    </recommendedName>
    <domain>
        <recommendedName>
            <fullName evidence="14">2-C-methyl-D-erythritol 4-phosphate cytidylyltransferase</fullName>
            <ecNumber evidence="14">2.7.7.60</ecNumber>
        </recommendedName>
        <alternativeName>
            <fullName evidence="14">4-diphosphocytidyl-2C-methyl-D-erythritol synthase</fullName>
        </alternativeName>
        <alternativeName>
            <fullName evidence="14">MEP cytidylyltransferase</fullName>
            <shortName evidence="14">MCT</shortName>
        </alternativeName>
    </domain>
    <domain>
        <recommendedName>
            <fullName evidence="14">2-C-methyl-D-erythritol 2,4-cyclodiphosphate synthase</fullName>
            <shortName evidence="14">MECDP-synthase</shortName>
            <shortName evidence="14">MECPP-synthase</shortName>
            <shortName evidence="14">MECPS</shortName>
            <ecNumber evidence="14">4.6.1.12</ecNumber>
        </recommendedName>
    </domain>
</protein>
<keyword evidence="13 14" id="KW-0511">Multifunctional enzyme</keyword>
<feature type="binding site" evidence="14">
    <location>
        <begin position="244"/>
        <end position="245"/>
    </location>
    <ligand>
        <name>4-CDP-2-C-methyl-D-erythritol 2-phosphate</name>
        <dbReference type="ChEBI" id="CHEBI:57919"/>
    </ligand>
</feature>
<feature type="region of interest" description="2-C-methyl-D-erythritol 2,4-cyclodiphosphate synthase" evidence="14">
    <location>
        <begin position="212"/>
        <end position="367"/>
    </location>
</feature>
<feature type="binding site" evidence="14">
    <location>
        <begin position="266"/>
        <end position="268"/>
    </location>
    <ligand>
        <name>4-CDP-2-C-methyl-D-erythritol 2-phosphate</name>
        <dbReference type="ChEBI" id="CHEBI:57919"/>
    </ligand>
</feature>
<reference evidence="16" key="2">
    <citation type="journal article" date="2021" name="PeerJ">
        <title>Extensive microbial diversity within the chicken gut microbiome revealed by metagenomics and culture.</title>
        <authorList>
            <person name="Gilroy R."/>
            <person name="Ravi A."/>
            <person name="Getino M."/>
            <person name="Pursley I."/>
            <person name="Horton D.L."/>
            <person name="Alikhan N.F."/>
            <person name="Baker D."/>
            <person name="Gharbi K."/>
            <person name="Hall N."/>
            <person name="Watson M."/>
            <person name="Adriaenssens E.M."/>
            <person name="Foster-Nyarko E."/>
            <person name="Jarju S."/>
            <person name="Secka A."/>
            <person name="Antonio M."/>
            <person name="Oren A."/>
            <person name="Chaudhuri R.R."/>
            <person name="La Ragione R."/>
            <person name="Hildebrand F."/>
            <person name="Pallen M.J."/>
        </authorList>
    </citation>
    <scope>NUCLEOTIDE SEQUENCE</scope>
    <source>
        <strain evidence="16">11300</strain>
    </source>
</reference>
<dbReference type="NCBIfam" id="TIGR00151">
    <property type="entry name" value="ispF"/>
    <property type="match status" value="1"/>
</dbReference>
<dbReference type="SUPFAM" id="SSF69765">
    <property type="entry name" value="IpsF-like"/>
    <property type="match status" value="1"/>
</dbReference>
<evidence type="ECO:0000256" key="14">
    <source>
        <dbReference type="HAMAP-Rule" id="MF_01520"/>
    </source>
</evidence>
<comment type="similarity">
    <text evidence="7">Belongs to the IspD/TarI cytidylyltransferase family. IspD subfamily.</text>
</comment>
<comment type="similarity">
    <text evidence="14">In the N-terminal section; belongs to the IspD/TarI cytidylyltransferase family. IspD subfamily.</text>
</comment>
<dbReference type="EC" id="2.7.7.60" evidence="14"/>
<dbReference type="GO" id="GO:0008685">
    <property type="term" value="F:2-C-methyl-D-erythritol 2,4-cyclodiphosphate synthase activity"/>
    <property type="evidence" value="ECO:0007669"/>
    <property type="project" value="UniProtKB-UniRule"/>
</dbReference>
<evidence type="ECO:0000256" key="10">
    <source>
        <dbReference type="ARBA" id="ARBA00022723"/>
    </source>
</evidence>
<keyword evidence="11 14" id="KW-0414">Isoprene biosynthesis</keyword>
<dbReference type="PANTHER" id="PTHR43181:SF1">
    <property type="entry name" value="2-C-METHYL-D-ERYTHRITOL 2,4-CYCLODIPHOSPHATE SYNTHASE, CHLOROPLASTIC"/>
    <property type="match status" value="1"/>
</dbReference>
<accession>A0A9D1L8R3</accession>